<name>A0ABU4GPU5_9CLOT</name>
<evidence type="ECO:0000313" key="1">
    <source>
        <dbReference type="EMBL" id="MDW2799645.1"/>
    </source>
</evidence>
<accession>A0ABU4GPU5</accession>
<protein>
    <submittedName>
        <fullName evidence="1">TIGR02677 family protein</fullName>
    </submittedName>
</protein>
<dbReference type="Proteomes" id="UP001276854">
    <property type="component" value="Unassembled WGS sequence"/>
</dbReference>
<reference evidence="1 2" key="1">
    <citation type="submission" date="2023-10" db="EMBL/GenBank/DDBJ databases">
        <title>A novel Glycoside Hydrolase 43-Like Enzyme from Clostrdium boliviensis is an Endo-xylanase, and a Candidate for Xylooligosaccharides Production from Different Xylan Substrates.</title>
        <authorList>
            <person name="Alvarez M.T."/>
            <person name="Rocabado-Villegas L.R."/>
            <person name="Salas-Veizaga D.M."/>
            <person name="Linares-Pasten J.A."/>
            <person name="Gudmundsdottir E.E."/>
            <person name="Hreggvidsson G.O."/>
            <person name="Adlercreutz P."/>
            <person name="Nordberg Karlsson E."/>
        </authorList>
    </citation>
    <scope>NUCLEOTIDE SEQUENCE [LARGE SCALE GENOMIC DNA]</scope>
    <source>
        <strain evidence="1 2">E-1</strain>
    </source>
</reference>
<dbReference type="RefSeq" id="WP_318065831.1">
    <property type="nucleotide sequence ID" value="NZ_JAWONS010000280.1"/>
</dbReference>
<keyword evidence="2" id="KW-1185">Reference proteome</keyword>
<comment type="caution">
    <text evidence="1">The sequence shown here is derived from an EMBL/GenBank/DDBJ whole genome shotgun (WGS) entry which is preliminary data.</text>
</comment>
<proteinExistence type="predicted"/>
<evidence type="ECO:0000313" key="2">
    <source>
        <dbReference type="Proteomes" id="UP001276854"/>
    </source>
</evidence>
<dbReference type="EMBL" id="JAWONS010000280">
    <property type="protein sequence ID" value="MDW2799645.1"/>
    <property type="molecule type" value="Genomic_DNA"/>
</dbReference>
<dbReference type="Pfam" id="PF09660">
    <property type="entry name" value="DUF2397"/>
    <property type="match status" value="1"/>
</dbReference>
<organism evidence="1 2">
    <name type="scientific">Clostridium boliviensis</name>
    <dbReference type="NCBI Taxonomy" id="318465"/>
    <lineage>
        <taxon>Bacteria</taxon>
        <taxon>Bacillati</taxon>
        <taxon>Bacillota</taxon>
        <taxon>Clostridia</taxon>
        <taxon>Eubacteriales</taxon>
        <taxon>Clostridiaceae</taxon>
        <taxon>Clostridium</taxon>
    </lineage>
</organism>
<dbReference type="InterPro" id="IPR013493">
    <property type="entry name" value="CHP02677"/>
</dbReference>
<gene>
    <name evidence="1" type="ORF">RZO55_18890</name>
</gene>
<dbReference type="NCBIfam" id="TIGR02677">
    <property type="entry name" value="TIGR02677 family protein"/>
    <property type="match status" value="1"/>
</dbReference>
<sequence>MELTDKLLKPIRETAYLTAENARRYRVILRYFYLQYEKIKYWMEQDEIHRELSSHPEFSDYTIDQCRQDLDALVHWGNLLTMQDTKRVTSIEAFKNRQYRYQLAEYSVEIERMTIRLEKLFVEGASLEPTLLEKIRIELSKIFEISEKSPLEVYGWWNSLNNDFIRLNQNYQDYMRDLNSARAEELMKTAQFLMYKDKLIEYLRSFVKGLQMNVGVIEEIMKRITPPVLELIFQKTVEYELSIPRLDMEPDREELYERTKGRFTSMEEWFMETAGVPSEASRLFDMTNESIRRITRYATQISEQFTSGANRKEEYRKLCETFLACSDLKEAHCLSAVVFGVERPMHLKGNFEKTTDSINAGIYEEPPCILEIAPRIREYKERAERSFIRDYSAEKEQARKEEMEKQEREQFMMDSFLKNGEIHFDKLPVLEKSARNILLRWLARALEGDGLGKTGDGRVYHVENPQTKERCIVNCQDGSFEMPAFVLRFEEEKEL</sequence>